<keyword evidence="3" id="KW-1185">Reference proteome</keyword>
<organism evidence="2 3">
    <name type="scientific">Hohenbuehelia grisea</name>
    <dbReference type="NCBI Taxonomy" id="104357"/>
    <lineage>
        <taxon>Eukaryota</taxon>
        <taxon>Fungi</taxon>
        <taxon>Dikarya</taxon>
        <taxon>Basidiomycota</taxon>
        <taxon>Agaricomycotina</taxon>
        <taxon>Agaricomycetes</taxon>
        <taxon>Agaricomycetidae</taxon>
        <taxon>Agaricales</taxon>
        <taxon>Pleurotineae</taxon>
        <taxon>Pleurotaceae</taxon>
        <taxon>Hohenbuehelia</taxon>
    </lineage>
</organism>
<name>A0ABR3JNB1_9AGAR</name>
<gene>
    <name evidence="2" type="ORF">HGRIS_001114</name>
</gene>
<accession>A0ABR3JNB1</accession>
<sequence>MFLSSLLISLLQMAKRARESSVHSADLDETRPIVSEGVIIETLQALSLEANMDNVSDPNEDPFGWRLLSGWDPIPEDASVLPERHGFEPAEPDVTFLLSKDERTVIASDDFAHNPVINTHFVHSASSGTMTAAQIADDEFPRAGIRRHAAMGWAANADEVLMQPRSQDMPGRTQFQSLRPKMASLGSDMKRLINRILGEVCVGWPTDEPDIALASLSLVNGYVFYHERFQPAMAAWQKFAKNGGLKSDTWRSAKGLPFEALFDHLEYNGDDSKRLSQLRINREQVLSMFFDMLRLVKAKQNTQVYGGLSMIPDALEQAIAASKRERLESAAYFQLGKEAFEKAVFIPCLRVTDETLNDMKGKVIIESTEIMDMGVASGAFTPKDCYIIDDTWTRICRPGSSGKEFESLVFWCPDSPDDHQPTEAKIFGYALYGADVRTNITSHYGQQAVETEMKNIVHSVQFRENIKRAMQTVGTMVKSSIGTVSTNGVTHSIPAHVDVLSPNARPATRTTIQEQQSLRVEIERAAPVLQNRMYMFLCGFMPHLAEQQLEVARSCNLINRFGAPNYSSFASYGYSAAFHTDNDDTVTEGWVSGRSANIKPDESNFAWADFKLVVELEQNVHWCWDAKRHAHGTSMNRLCATRPNSWKSWAKNHPADGQWSRANVITHATASAAKAGR</sequence>
<dbReference type="Proteomes" id="UP001556367">
    <property type="component" value="Unassembled WGS sequence"/>
</dbReference>
<evidence type="ECO:0000313" key="2">
    <source>
        <dbReference type="EMBL" id="KAL0957304.1"/>
    </source>
</evidence>
<protein>
    <submittedName>
        <fullName evidence="2">Uncharacterized protein</fullName>
    </submittedName>
</protein>
<feature type="chain" id="PRO_5046185117" evidence="1">
    <location>
        <begin position="20"/>
        <end position="677"/>
    </location>
</feature>
<proteinExistence type="predicted"/>
<evidence type="ECO:0000256" key="1">
    <source>
        <dbReference type="SAM" id="SignalP"/>
    </source>
</evidence>
<dbReference type="EMBL" id="JASNQZ010000005">
    <property type="protein sequence ID" value="KAL0957304.1"/>
    <property type="molecule type" value="Genomic_DNA"/>
</dbReference>
<keyword evidence="1" id="KW-0732">Signal</keyword>
<evidence type="ECO:0000313" key="3">
    <source>
        <dbReference type="Proteomes" id="UP001556367"/>
    </source>
</evidence>
<reference evidence="3" key="1">
    <citation type="submission" date="2024-06" db="EMBL/GenBank/DDBJ databases">
        <title>Multi-omics analyses provide insights into the biosynthesis of the anticancer antibiotic pleurotin in Hohenbuehelia grisea.</title>
        <authorList>
            <person name="Weaver J.A."/>
            <person name="Alberti F."/>
        </authorList>
    </citation>
    <scope>NUCLEOTIDE SEQUENCE [LARGE SCALE GENOMIC DNA]</scope>
    <source>
        <strain evidence="3">T-177</strain>
    </source>
</reference>
<comment type="caution">
    <text evidence="2">The sequence shown here is derived from an EMBL/GenBank/DDBJ whole genome shotgun (WGS) entry which is preliminary data.</text>
</comment>
<feature type="signal peptide" evidence="1">
    <location>
        <begin position="1"/>
        <end position="19"/>
    </location>
</feature>